<dbReference type="Pfam" id="PF13328">
    <property type="entry name" value="HD_4"/>
    <property type="match status" value="1"/>
</dbReference>
<protein>
    <submittedName>
        <fullName evidence="1">Probable GTP diphosphokinase RSH2, chloroplastic isoform X2</fullName>
    </submittedName>
</protein>
<dbReference type="PANTHER" id="PTHR21262:SF0">
    <property type="entry name" value="GTP DIPHOSPHOKINASE RSH3, CHLOROPLASTIC-RELATED"/>
    <property type="match status" value="1"/>
</dbReference>
<dbReference type="EMBL" id="BQNB010010680">
    <property type="protein sequence ID" value="GJS80555.1"/>
    <property type="molecule type" value="Genomic_DNA"/>
</dbReference>
<gene>
    <name evidence="1" type="ORF">Tco_0730436</name>
</gene>
<dbReference type="Gene3D" id="1.10.3210.10">
    <property type="entry name" value="Hypothetical protein af1432"/>
    <property type="match status" value="1"/>
</dbReference>
<evidence type="ECO:0000313" key="1">
    <source>
        <dbReference type="EMBL" id="GJS80555.1"/>
    </source>
</evidence>
<comment type="caution">
    <text evidence="1">The sequence shown here is derived from an EMBL/GenBank/DDBJ whole genome shotgun (WGS) entry which is preliminary data.</text>
</comment>
<dbReference type="SUPFAM" id="SSF81301">
    <property type="entry name" value="Nucleotidyltransferase"/>
    <property type="match status" value="1"/>
</dbReference>
<reference evidence="1" key="2">
    <citation type="submission" date="2022-01" db="EMBL/GenBank/DDBJ databases">
        <authorList>
            <person name="Yamashiro T."/>
            <person name="Shiraishi A."/>
            <person name="Satake H."/>
            <person name="Nakayama K."/>
        </authorList>
    </citation>
    <scope>NUCLEOTIDE SEQUENCE</scope>
</reference>
<evidence type="ECO:0000313" key="2">
    <source>
        <dbReference type="Proteomes" id="UP001151760"/>
    </source>
</evidence>
<keyword evidence="2" id="KW-1185">Reference proteome</keyword>
<reference evidence="1" key="1">
    <citation type="journal article" date="2022" name="Int. J. Mol. Sci.">
        <title>Draft Genome of Tanacetum Coccineum: Genomic Comparison of Closely Related Tanacetum-Family Plants.</title>
        <authorList>
            <person name="Yamashiro T."/>
            <person name="Shiraishi A."/>
            <person name="Nakayama K."/>
            <person name="Satake H."/>
        </authorList>
    </citation>
    <scope>NUCLEOTIDE SEQUENCE</scope>
</reference>
<accession>A0ABQ4YSQ5</accession>
<dbReference type="SUPFAM" id="SSF109604">
    <property type="entry name" value="HD-domain/PDEase-like"/>
    <property type="match status" value="1"/>
</dbReference>
<organism evidence="1 2">
    <name type="scientific">Tanacetum coccineum</name>
    <dbReference type="NCBI Taxonomy" id="301880"/>
    <lineage>
        <taxon>Eukaryota</taxon>
        <taxon>Viridiplantae</taxon>
        <taxon>Streptophyta</taxon>
        <taxon>Embryophyta</taxon>
        <taxon>Tracheophyta</taxon>
        <taxon>Spermatophyta</taxon>
        <taxon>Magnoliopsida</taxon>
        <taxon>eudicotyledons</taxon>
        <taxon>Gunneridae</taxon>
        <taxon>Pentapetalae</taxon>
        <taxon>asterids</taxon>
        <taxon>campanulids</taxon>
        <taxon>Asterales</taxon>
        <taxon>Asteraceae</taxon>
        <taxon>Asteroideae</taxon>
        <taxon>Anthemideae</taxon>
        <taxon>Anthemidinae</taxon>
        <taxon>Tanacetum</taxon>
    </lineage>
</organism>
<name>A0ABQ4YSQ5_9ASTR</name>
<sequence length="186" mass="20984">LLHDTLDGSFISYDYILQTFGAGVADLVSKLSHLSKLAHESDTANRTMEADRLHTMFLAMADVMAVLTKLADRLHNMMTKKLAMDEIHDIPQKCNGYVSLLKMKRTAIKRYSLSTSYGLKYQSLHTVVIGEGSVPLEVEIRTKSMHSQAEFGFANTLHLCSGWLIIWARWVVTWQCKNVGEYQACV</sequence>
<feature type="non-terminal residue" evidence="1">
    <location>
        <position position="1"/>
    </location>
</feature>
<proteinExistence type="predicted"/>
<dbReference type="InterPro" id="IPR043519">
    <property type="entry name" value="NT_sf"/>
</dbReference>
<dbReference type="Proteomes" id="UP001151760">
    <property type="component" value="Unassembled WGS sequence"/>
</dbReference>
<dbReference type="PANTHER" id="PTHR21262">
    <property type="entry name" value="GUANOSINE-3',5'-BIS DIPHOSPHATE 3'-PYROPHOSPHOHYDROLASE"/>
    <property type="match status" value="1"/>
</dbReference>